<accession>A0AAV7W0V6</accession>
<evidence type="ECO:0000313" key="1">
    <source>
        <dbReference type="EMBL" id="KAJ1207472.1"/>
    </source>
</evidence>
<dbReference type="Proteomes" id="UP001066276">
    <property type="component" value="Chromosome 1_2"/>
</dbReference>
<comment type="caution">
    <text evidence="1">The sequence shown here is derived from an EMBL/GenBank/DDBJ whole genome shotgun (WGS) entry which is preliminary data.</text>
</comment>
<protein>
    <submittedName>
        <fullName evidence="1">Uncharacterized protein</fullName>
    </submittedName>
</protein>
<reference evidence="1" key="1">
    <citation type="journal article" date="2022" name="bioRxiv">
        <title>Sequencing and chromosome-scale assembly of the giantPleurodeles waltlgenome.</title>
        <authorList>
            <person name="Brown T."/>
            <person name="Elewa A."/>
            <person name="Iarovenko S."/>
            <person name="Subramanian E."/>
            <person name="Araus A.J."/>
            <person name="Petzold A."/>
            <person name="Susuki M."/>
            <person name="Suzuki K.-i.T."/>
            <person name="Hayashi T."/>
            <person name="Toyoda A."/>
            <person name="Oliveira C."/>
            <person name="Osipova E."/>
            <person name="Leigh N.D."/>
            <person name="Simon A."/>
            <person name="Yun M.H."/>
        </authorList>
    </citation>
    <scope>NUCLEOTIDE SEQUENCE</scope>
    <source>
        <strain evidence="1">20211129_DDA</strain>
        <tissue evidence="1">Liver</tissue>
    </source>
</reference>
<organism evidence="1 2">
    <name type="scientific">Pleurodeles waltl</name>
    <name type="common">Iberian ribbed newt</name>
    <dbReference type="NCBI Taxonomy" id="8319"/>
    <lineage>
        <taxon>Eukaryota</taxon>
        <taxon>Metazoa</taxon>
        <taxon>Chordata</taxon>
        <taxon>Craniata</taxon>
        <taxon>Vertebrata</taxon>
        <taxon>Euteleostomi</taxon>
        <taxon>Amphibia</taxon>
        <taxon>Batrachia</taxon>
        <taxon>Caudata</taxon>
        <taxon>Salamandroidea</taxon>
        <taxon>Salamandridae</taxon>
        <taxon>Pleurodelinae</taxon>
        <taxon>Pleurodeles</taxon>
    </lineage>
</organism>
<sequence length="71" mass="7300">MQGAWLGFPASRLPLSEALLGRTINPTIILFVRLPEQPEDIPLAWGTAGSSEAAGCIERSAGPEAGLIGGA</sequence>
<evidence type="ECO:0000313" key="2">
    <source>
        <dbReference type="Proteomes" id="UP001066276"/>
    </source>
</evidence>
<dbReference type="EMBL" id="JANPWB010000002">
    <property type="protein sequence ID" value="KAJ1207472.1"/>
    <property type="molecule type" value="Genomic_DNA"/>
</dbReference>
<proteinExistence type="predicted"/>
<gene>
    <name evidence="1" type="ORF">NDU88_002863</name>
</gene>
<name>A0AAV7W0V6_PLEWA</name>
<keyword evidence="2" id="KW-1185">Reference proteome</keyword>
<dbReference type="AlphaFoldDB" id="A0AAV7W0V6"/>